<accession>A0A699GSX0</accession>
<evidence type="ECO:0000256" key="1">
    <source>
        <dbReference type="SAM" id="MobiDB-lite"/>
    </source>
</evidence>
<comment type="caution">
    <text evidence="2">The sequence shown here is derived from an EMBL/GenBank/DDBJ whole genome shotgun (WGS) entry which is preliminary data.</text>
</comment>
<organism evidence="2">
    <name type="scientific">Tanacetum cinerariifolium</name>
    <name type="common">Dalmatian daisy</name>
    <name type="synonym">Chrysanthemum cinerariifolium</name>
    <dbReference type="NCBI Taxonomy" id="118510"/>
    <lineage>
        <taxon>Eukaryota</taxon>
        <taxon>Viridiplantae</taxon>
        <taxon>Streptophyta</taxon>
        <taxon>Embryophyta</taxon>
        <taxon>Tracheophyta</taxon>
        <taxon>Spermatophyta</taxon>
        <taxon>Magnoliopsida</taxon>
        <taxon>eudicotyledons</taxon>
        <taxon>Gunneridae</taxon>
        <taxon>Pentapetalae</taxon>
        <taxon>asterids</taxon>
        <taxon>campanulids</taxon>
        <taxon>Asterales</taxon>
        <taxon>Asteraceae</taxon>
        <taxon>Asteroideae</taxon>
        <taxon>Anthemideae</taxon>
        <taxon>Anthemidinae</taxon>
        <taxon>Tanacetum</taxon>
    </lineage>
</organism>
<protein>
    <submittedName>
        <fullName evidence="2">Uncharacterized protein</fullName>
    </submittedName>
</protein>
<reference evidence="2" key="1">
    <citation type="journal article" date="2019" name="Sci. Rep.">
        <title>Draft genome of Tanacetum cinerariifolium, the natural source of mosquito coil.</title>
        <authorList>
            <person name="Yamashiro T."/>
            <person name="Shiraishi A."/>
            <person name="Satake H."/>
            <person name="Nakayama K."/>
        </authorList>
    </citation>
    <scope>NUCLEOTIDE SEQUENCE</scope>
</reference>
<dbReference type="AlphaFoldDB" id="A0A699GSX0"/>
<gene>
    <name evidence="2" type="ORF">Tci_181952</name>
</gene>
<proteinExistence type="predicted"/>
<dbReference type="EMBL" id="BKCJ010045123">
    <property type="protein sequence ID" value="GEW09976.1"/>
    <property type="molecule type" value="Genomic_DNA"/>
</dbReference>
<evidence type="ECO:0000313" key="2">
    <source>
        <dbReference type="EMBL" id="GEW09976.1"/>
    </source>
</evidence>
<sequence>MDSSVNDDTTAQPTEVIATSSSLTTSLTAKMDTFTVGLNEDIGSSIDPLTTIVGHHNANPVHSDGYLSSKSDDKVEPVENEIANLLASKGVRYGKKSLWEQWRVTSVDDEYDPYDDDM</sequence>
<name>A0A699GSX0_TANCI</name>
<feature type="region of interest" description="Disordered" evidence="1">
    <location>
        <begin position="52"/>
        <end position="73"/>
    </location>
</feature>